<sequence length="102" mass="11400">MDRNYLLCIRRLLRLSGEARQGPSTSLHFQATHFKEGLGARPSLGVGCFEQAPGASLRLGERLGNWTYETDDENDYSAQPEFTSERLALGLRAFGPLNIEEK</sequence>
<evidence type="ECO:0000313" key="2">
    <source>
        <dbReference type="Proteomes" id="UP000317650"/>
    </source>
</evidence>
<evidence type="ECO:0000313" key="1">
    <source>
        <dbReference type="EMBL" id="THU56196.1"/>
    </source>
</evidence>
<proteinExistence type="predicted"/>
<keyword evidence="2" id="KW-1185">Reference proteome</keyword>
<dbReference type="AlphaFoldDB" id="A0A4V6T4A3"/>
<name>A0A4V6T4A3_MUSBA</name>
<reference evidence="1 2" key="1">
    <citation type="journal article" date="2019" name="Nat. Plants">
        <title>Genome sequencing of Musa balbisiana reveals subgenome evolution and function divergence in polyploid bananas.</title>
        <authorList>
            <person name="Yao X."/>
        </authorList>
    </citation>
    <scope>NUCLEOTIDE SEQUENCE [LARGE SCALE GENOMIC DNA]</scope>
    <source>
        <strain evidence="2">cv. DH-PKW</strain>
        <tissue evidence="1">Leaves</tissue>
    </source>
</reference>
<protein>
    <submittedName>
        <fullName evidence="1">Uncharacterized protein</fullName>
    </submittedName>
</protein>
<accession>A0A4V6T4A3</accession>
<dbReference type="EMBL" id="PYDT01000007">
    <property type="protein sequence ID" value="THU56196.1"/>
    <property type="molecule type" value="Genomic_DNA"/>
</dbReference>
<gene>
    <name evidence="1" type="ORF">C4D60_Mb11t14730</name>
</gene>
<organism evidence="1 2">
    <name type="scientific">Musa balbisiana</name>
    <name type="common">Banana</name>
    <dbReference type="NCBI Taxonomy" id="52838"/>
    <lineage>
        <taxon>Eukaryota</taxon>
        <taxon>Viridiplantae</taxon>
        <taxon>Streptophyta</taxon>
        <taxon>Embryophyta</taxon>
        <taxon>Tracheophyta</taxon>
        <taxon>Spermatophyta</taxon>
        <taxon>Magnoliopsida</taxon>
        <taxon>Liliopsida</taxon>
        <taxon>Zingiberales</taxon>
        <taxon>Musaceae</taxon>
        <taxon>Musa</taxon>
    </lineage>
</organism>
<comment type="caution">
    <text evidence="1">The sequence shown here is derived from an EMBL/GenBank/DDBJ whole genome shotgun (WGS) entry which is preliminary data.</text>
</comment>
<dbReference type="Proteomes" id="UP000317650">
    <property type="component" value="Chromosome 11"/>
</dbReference>